<dbReference type="EMBL" id="UNSH01000036">
    <property type="protein sequence ID" value="SZF01363.1"/>
    <property type="molecule type" value="Genomic_DNA"/>
</dbReference>
<feature type="compositionally biased region" description="Polar residues" evidence="4">
    <location>
        <begin position="346"/>
        <end position="356"/>
    </location>
</feature>
<dbReference type="Proteomes" id="UP000275772">
    <property type="component" value="Unassembled WGS sequence"/>
</dbReference>
<dbReference type="Gene3D" id="1.20.5.170">
    <property type="match status" value="1"/>
</dbReference>
<feature type="region of interest" description="Disordered" evidence="4">
    <location>
        <begin position="123"/>
        <end position="171"/>
    </location>
</feature>
<evidence type="ECO:0000313" key="6">
    <source>
        <dbReference type="Proteomes" id="UP000275772"/>
    </source>
</evidence>
<reference evidence="5 6" key="1">
    <citation type="submission" date="2017-11" db="EMBL/GenBank/DDBJ databases">
        <authorList>
            <person name="Kracher B."/>
        </authorList>
    </citation>
    <scope>NUCLEOTIDE SEQUENCE [LARGE SCALE GENOMIC DNA]</scope>
    <source>
        <strain evidence="5 6">RACE1</strain>
    </source>
</reference>
<accession>A0A383UM33</accession>
<evidence type="ECO:0000256" key="4">
    <source>
        <dbReference type="SAM" id="MobiDB-lite"/>
    </source>
</evidence>
<gene>
    <name evidence="5" type="ORF">BLGHR1_12126</name>
</gene>
<dbReference type="GO" id="GO:0010772">
    <property type="term" value="P:meiotic DNA recombinase assembly involved in reciprocal meiotic recombination"/>
    <property type="evidence" value="ECO:0007669"/>
    <property type="project" value="TreeGrafter"/>
</dbReference>
<feature type="compositionally biased region" description="Polar residues" evidence="4">
    <location>
        <begin position="153"/>
        <end position="171"/>
    </location>
</feature>
<feature type="compositionally biased region" description="Polar residues" evidence="4">
    <location>
        <begin position="1"/>
        <end position="56"/>
    </location>
</feature>
<evidence type="ECO:0000313" key="5">
    <source>
        <dbReference type="EMBL" id="SZF01363.1"/>
    </source>
</evidence>
<sequence length="500" mass="54071">MDVESTTQGPDSVSGNPDAKNTISCDPTSQDYKNYSESCLNSGQSQPIESQATGSLGQEACRERTASCIECESLDVESEPTDLHDHPANKPDDDEVIIPPAGCIEDLPSKSSFEIYNLDSQTQSLEDDASKGAHKSQEDLFPSGPIRVPPSMPTESLGATNYSPRKDLPSSQDNNALFRALAKQNSNLGLIDQTKHLPCSIAAITYASNLQTPIVGELIEPKNPVSSPRQEITLNNDIIMTKVHPSEDMKNPSTPVRSHMGKAAHIVTSRIGTEVQFKATNPEDLSPNAQEISSDSQHLRKRPIVEYVDSESRELRRSSTLDHNTQEAAPKIPENYSPDVTETDNHGSGSTACASTTPFESTRTITHNTINTAVRQLSPATSIGDDECGSTAVEPQASPRTPSIPNKEVLAAELKAMRIASITARNTALAAEVDRTRKILASLTQELHAPAADTVRMHIKLLHSYNEIRDVGQGLIGMLAEQQGVRIGSLYENFGVGIKD</sequence>
<dbReference type="GO" id="GO:0032798">
    <property type="term" value="C:Swi5-Sfr1 complex"/>
    <property type="evidence" value="ECO:0007669"/>
    <property type="project" value="TreeGrafter"/>
</dbReference>
<feature type="region of interest" description="Disordered" evidence="4">
    <location>
        <begin position="1"/>
        <end position="59"/>
    </location>
</feature>
<comment type="similarity">
    <text evidence="1">Belongs to the SWI5/SAE3 family.</text>
</comment>
<evidence type="ECO:0000256" key="3">
    <source>
        <dbReference type="ARBA" id="ARBA00023204"/>
    </source>
</evidence>
<keyword evidence="2" id="KW-0227">DNA damage</keyword>
<protein>
    <submittedName>
        <fullName evidence="5">Uncharacterized protein</fullName>
    </submittedName>
</protein>
<evidence type="ECO:0000256" key="1">
    <source>
        <dbReference type="ARBA" id="ARBA00008060"/>
    </source>
</evidence>
<feature type="compositionally biased region" description="Basic and acidic residues" evidence="4">
    <location>
        <begin position="128"/>
        <end position="138"/>
    </location>
</feature>
<dbReference type="AlphaFoldDB" id="A0A383UM33"/>
<evidence type="ECO:0000256" key="2">
    <source>
        <dbReference type="ARBA" id="ARBA00022763"/>
    </source>
</evidence>
<organism evidence="5 6">
    <name type="scientific">Blumeria hordei</name>
    <name type="common">Barley powdery mildew</name>
    <name type="synonym">Blumeria graminis f. sp. hordei</name>
    <dbReference type="NCBI Taxonomy" id="2867405"/>
    <lineage>
        <taxon>Eukaryota</taxon>
        <taxon>Fungi</taxon>
        <taxon>Dikarya</taxon>
        <taxon>Ascomycota</taxon>
        <taxon>Pezizomycotina</taxon>
        <taxon>Leotiomycetes</taxon>
        <taxon>Erysiphales</taxon>
        <taxon>Erysiphaceae</taxon>
        <taxon>Blumeria</taxon>
    </lineage>
</organism>
<dbReference type="Pfam" id="PF07061">
    <property type="entry name" value="Swi5"/>
    <property type="match status" value="1"/>
</dbReference>
<proteinExistence type="inferred from homology"/>
<dbReference type="VEuPathDB" id="FungiDB:BLGHR1_12126"/>
<feature type="region of interest" description="Disordered" evidence="4">
    <location>
        <begin position="380"/>
        <end position="404"/>
    </location>
</feature>
<name>A0A383UM33_BLUHO</name>
<feature type="compositionally biased region" description="Basic and acidic residues" evidence="4">
    <location>
        <begin position="310"/>
        <end position="320"/>
    </location>
</feature>
<dbReference type="GO" id="GO:0000709">
    <property type="term" value="P:meiotic joint molecule formation"/>
    <property type="evidence" value="ECO:0007669"/>
    <property type="project" value="TreeGrafter"/>
</dbReference>
<feature type="region of interest" description="Disordered" evidence="4">
    <location>
        <begin position="310"/>
        <end position="356"/>
    </location>
</feature>
<dbReference type="PANTHER" id="PTHR28529">
    <property type="entry name" value="DNA REPAIR PROTEIN SWI5 HOMOLOG"/>
    <property type="match status" value="1"/>
</dbReference>
<dbReference type="InterPro" id="IPR010760">
    <property type="entry name" value="DNA-repair_Swi5"/>
</dbReference>
<dbReference type="PANTHER" id="PTHR28529:SF2">
    <property type="entry name" value="DNA REPAIR PROTEIN SWI5 HOMOLOG"/>
    <property type="match status" value="1"/>
</dbReference>
<dbReference type="GO" id="GO:0034974">
    <property type="term" value="C:Swi5-Swi2 complex"/>
    <property type="evidence" value="ECO:0007669"/>
    <property type="project" value="TreeGrafter"/>
</dbReference>
<keyword evidence="3" id="KW-0234">DNA repair</keyword>